<dbReference type="STRING" id="174720.A0A0N5B8I2"/>
<sequence length="152" mass="17918">MNIEAFNTLTWKRFQKRDDYLRLMKNVETLLDNYRFNLAKIRVTTGYNSALENQKNMGDIELEPILYCSINGDTVFSLENGDVKDKENDDRKSVPSKYLYKPFGMFENVYVKNARKSIEQVLPLFCELATIRKELLILDKEYFDAQDTLEFS</sequence>
<evidence type="ECO:0000313" key="2">
    <source>
        <dbReference type="WBParaSite" id="SPAL_0000235500.1"/>
    </source>
</evidence>
<organism evidence="1 2">
    <name type="scientific">Strongyloides papillosus</name>
    <name type="common">Intestinal threadworm</name>
    <dbReference type="NCBI Taxonomy" id="174720"/>
    <lineage>
        <taxon>Eukaryota</taxon>
        <taxon>Metazoa</taxon>
        <taxon>Ecdysozoa</taxon>
        <taxon>Nematoda</taxon>
        <taxon>Chromadorea</taxon>
        <taxon>Rhabditida</taxon>
        <taxon>Tylenchina</taxon>
        <taxon>Panagrolaimomorpha</taxon>
        <taxon>Strongyloidoidea</taxon>
        <taxon>Strongyloididae</taxon>
        <taxon>Strongyloides</taxon>
    </lineage>
</organism>
<protein>
    <submittedName>
        <fullName evidence="2">Mab-21 domain-containing protein</fullName>
    </submittedName>
</protein>
<keyword evidence="1" id="KW-1185">Reference proteome</keyword>
<dbReference type="WBParaSite" id="SPAL_0000235500.1">
    <property type="protein sequence ID" value="SPAL_0000235500.1"/>
    <property type="gene ID" value="SPAL_0000235500"/>
</dbReference>
<dbReference type="Proteomes" id="UP000046392">
    <property type="component" value="Unplaced"/>
</dbReference>
<evidence type="ECO:0000313" key="1">
    <source>
        <dbReference type="Proteomes" id="UP000046392"/>
    </source>
</evidence>
<name>A0A0N5B8I2_STREA</name>
<dbReference type="AlphaFoldDB" id="A0A0N5B8I2"/>
<accession>A0A0N5B8I2</accession>
<proteinExistence type="predicted"/>
<reference evidence="2" key="1">
    <citation type="submission" date="2017-02" db="UniProtKB">
        <authorList>
            <consortium name="WormBaseParasite"/>
        </authorList>
    </citation>
    <scope>IDENTIFICATION</scope>
</reference>